<organism evidence="1">
    <name type="scientific">uncultured Chloroflexia bacterium</name>
    <dbReference type="NCBI Taxonomy" id="1672391"/>
    <lineage>
        <taxon>Bacteria</taxon>
        <taxon>Bacillati</taxon>
        <taxon>Chloroflexota</taxon>
        <taxon>Chloroflexia</taxon>
        <taxon>environmental samples</taxon>
    </lineage>
</organism>
<sequence>MQLEPLLRAHKVVPLWTLPDKYGEPFNLAKKRGRAHFLLLVCGEGADPAPFLQQLAPVMPAIRTLPAEGIVVVPSEDAAGPLSTHSFTVLVDAEGSVRARFLPKGAAAGLFLLDRYADLYHQWLVASIGELPPPEEISGWMEAISNQCGI</sequence>
<dbReference type="EMBL" id="CADCTK010000975">
    <property type="protein sequence ID" value="CAA9292039.1"/>
    <property type="molecule type" value="Genomic_DNA"/>
</dbReference>
<evidence type="ECO:0008006" key="2">
    <source>
        <dbReference type="Google" id="ProtNLM"/>
    </source>
</evidence>
<protein>
    <recommendedName>
        <fullName evidence="2">Alkyl hydroperoxide reductase subunit C/ Thiol specific antioxidant domain-containing protein</fullName>
    </recommendedName>
</protein>
<proteinExistence type="predicted"/>
<dbReference type="AlphaFoldDB" id="A0A6J4K0F2"/>
<name>A0A6J4K0F2_9CHLR</name>
<accession>A0A6J4K0F2</accession>
<gene>
    <name evidence="1" type="ORF">AVDCRST_MAG26-4164</name>
</gene>
<reference evidence="1" key="1">
    <citation type="submission" date="2020-02" db="EMBL/GenBank/DDBJ databases">
        <authorList>
            <person name="Meier V. D."/>
        </authorList>
    </citation>
    <scope>NUCLEOTIDE SEQUENCE</scope>
    <source>
        <strain evidence="1">AVDCRST_MAG26</strain>
    </source>
</reference>
<evidence type="ECO:0000313" key="1">
    <source>
        <dbReference type="EMBL" id="CAA9292039.1"/>
    </source>
</evidence>